<dbReference type="EMBL" id="LNQE01001612">
    <property type="protein sequence ID" value="KUG14861.1"/>
    <property type="molecule type" value="Genomic_DNA"/>
</dbReference>
<accession>A0A0W8F235</accession>
<evidence type="ECO:0000313" key="1">
    <source>
        <dbReference type="EMBL" id="KUG14861.1"/>
    </source>
</evidence>
<reference evidence="1" key="1">
    <citation type="journal article" date="2015" name="Proc. Natl. Acad. Sci. U.S.A.">
        <title>Networks of energetic and metabolic interactions define dynamics in microbial communities.</title>
        <authorList>
            <person name="Embree M."/>
            <person name="Liu J.K."/>
            <person name="Al-Bassam M.M."/>
            <person name="Zengler K."/>
        </authorList>
    </citation>
    <scope>NUCLEOTIDE SEQUENCE</scope>
</reference>
<protein>
    <submittedName>
        <fullName evidence="1">Uncharacterized protein</fullName>
    </submittedName>
</protein>
<comment type="caution">
    <text evidence="1">The sequence shown here is derived from an EMBL/GenBank/DDBJ whole genome shotgun (WGS) entry which is preliminary data.</text>
</comment>
<sequence>MSRIHLFLIPLLIGIALIGIASAEYCFTCAVGESRPYFNPAAGPSGPSVFPEYNFTPLKLTFEDYQHAASMRAQRAIPPAPAWDRLPTLFDRPSLPERFSGWFTGS</sequence>
<name>A0A0W8F235_9ZZZZ</name>
<gene>
    <name evidence="1" type="ORF">ASZ90_015492</name>
</gene>
<dbReference type="AlphaFoldDB" id="A0A0W8F235"/>
<organism evidence="1">
    <name type="scientific">hydrocarbon metagenome</name>
    <dbReference type="NCBI Taxonomy" id="938273"/>
    <lineage>
        <taxon>unclassified sequences</taxon>
        <taxon>metagenomes</taxon>
        <taxon>ecological metagenomes</taxon>
    </lineage>
</organism>
<proteinExistence type="predicted"/>